<evidence type="ECO:0000259" key="9">
    <source>
        <dbReference type="Pfam" id="PF16177"/>
    </source>
</evidence>
<keyword evidence="4 6" id="KW-0067">ATP-binding</keyword>
<organism evidence="10 11">
    <name type="scientific">Phyllobacterium salinisoli</name>
    <dbReference type="NCBI Taxonomy" id="1899321"/>
    <lineage>
        <taxon>Bacteria</taxon>
        <taxon>Pseudomonadati</taxon>
        <taxon>Pseudomonadota</taxon>
        <taxon>Alphaproteobacteria</taxon>
        <taxon>Hyphomicrobiales</taxon>
        <taxon>Phyllobacteriaceae</taxon>
        <taxon>Phyllobacterium</taxon>
    </lineage>
</organism>
<comment type="PTM">
    <text evidence="6">Acetylated. Deacetylation by the SIR2-homolog deacetylase activates the enzyme.</text>
</comment>
<sequence>MSEKIYPVLPSAKKNTLIDDETYLEWYRKSVDDPEAFWAEHGKRIDWFRPYTKVKNTSFTGDISIKWFEDGVTNVTYNCIDRHLEKRGDQVAIIWEGDNPYIDKKITYRELYAEVCRLANVLKKQGVQKGDRVTIYMPMIPEAAYAMLACARIGAIHSVVFGGFSPDALAGRLVDCQSTFIVTADEGLRGGKPIPLKENTDTAIDIAAKQGLQVKSVLVVRRTGGKIAWAPDRDLWYHQEIARAEPECPPTEMKAEDPLFILYTSGSTGKPKGVLHTTGGYLVYAAMTHEYVFDYRDGDIYWCTADVGWVTGHSYIVYGPLANGATTLMFEGVPNYPDYGRFWDVVDKHKVNIFYTAPTAIRALMGAGNDFVKRASRESLRLLGSVGEPINPEAWEWYYHVVGEDRCAIVDTWWQTETGGIMITPLPGATKLKPGSATRPFFGVQPELVDPEGKVMEGSANGNLCIADSWPGQMRTVYGDHPRFVETYFSTYKGKYFTGDGCRRDEDGYYWITGRVDDVLNVSGHRLGTAEVESALVSHHFVSEAAVVGYPHNIKGQGIYCYVTLMAGTEGTDDLRKELVTHVRKEIGPIATPDKIQFAPGLPKTRSGKIMRRILRKIAEDDFGSLGDTSTLADPGVVDGLIENRQNKQG</sequence>
<comment type="caution">
    <text evidence="10">The sequence shown here is derived from an EMBL/GenBank/DDBJ whole genome shotgun (WGS) entry which is preliminary data.</text>
</comment>
<evidence type="ECO:0000313" key="10">
    <source>
        <dbReference type="EMBL" id="RCS23624.1"/>
    </source>
</evidence>
<dbReference type="PANTHER" id="PTHR24095:SF14">
    <property type="entry name" value="ACETYL-COENZYME A SYNTHETASE 1"/>
    <property type="match status" value="1"/>
</dbReference>
<comment type="cofactor">
    <cofactor evidence="6">
        <name>Mg(2+)</name>
        <dbReference type="ChEBI" id="CHEBI:18420"/>
    </cofactor>
</comment>
<feature type="binding site" evidence="6">
    <location>
        <position position="539"/>
    </location>
    <ligand>
        <name>Mg(2+)</name>
        <dbReference type="ChEBI" id="CHEBI:18420"/>
    </ligand>
</feature>
<dbReference type="InterPro" id="IPR032387">
    <property type="entry name" value="ACAS_N"/>
</dbReference>
<gene>
    <name evidence="10" type="primary">acs</name>
    <name evidence="6" type="synonym">acsA</name>
    <name evidence="10" type="ORF">DUT91_09975</name>
</gene>
<name>A0A368K363_9HYPH</name>
<feature type="domain" description="AMP-binding enzyme C-terminal" evidence="8">
    <location>
        <begin position="531"/>
        <end position="609"/>
    </location>
</feature>
<dbReference type="Proteomes" id="UP000253420">
    <property type="component" value="Unassembled WGS sequence"/>
</dbReference>
<evidence type="ECO:0000259" key="8">
    <source>
        <dbReference type="Pfam" id="PF13193"/>
    </source>
</evidence>
<feature type="binding site" evidence="6">
    <location>
        <position position="335"/>
    </location>
    <ligand>
        <name>CoA</name>
        <dbReference type="ChEBI" id="CHEBI:57287"/>
    </ligand>
</feature>
<dbReference type="InterPro" id="IPR025110">
    <property type="entry name" value="AMP-bd_C"/>
</dbReference>
<dbReference type="GO" id="GO:0046872">
    <property type="term" value="F:metal ion binding"/>
    <property type="evidence" value="ECO:0007669"/>
    <property type="project" value="UniProtKB-KW"/>
</dbReference>
<feature type="binding site" evidence="6">
    <location>
        <position position="542"/>
    </location>
    <ligand>
        <name>Mg(2+)</name>
        <dbReference type="ChEBI" id="CHEBI:18420"/>
    </ligand>
</feature>
<feature type="binding site" evidence="6">
    <location>
        <position position="500"/>
    </location>
    <ligand>
        <name>ATP</name>
        <dbReference type="ChEBI" id="CHEBI:30616"/>
    </ligand>
</feature>
<dbReference type="PANTHER" id="PTHR24095">
    <property type="entry name" value="ACETYL-COENZYME A SYNTHETASE"/>
    <property type="match status" value="1"/>
</dbReference>
<feature type="binding site" evidence="6">
    <location>
        <position position="584"/>
    </location>
    <ligand>
        <name>CoA</name>
        <dbReference type="ChEBI" id="CHEBI:57287"/>
    </ligand>
</feature>
<reference evidence="10 11" key="1">
    <citation type="submission" date="2018-07" db="EMBL/GenBank/DDBJ databases">
        <title>The draft genome of Phyllobacterium salinisoli.</title>
        <authorList>
            <person name="Liu L."/>
            <person name="Li L."/>
            <person name="Zhang X."/>
            <person name="Liang L."/>
        </authorList>
    </citation>
    <scope>NUCLEOTIDE SEQUENCE [LARGE SCALE GENOMIC DNA]</scope>
    <source>
        <strain evidence="10 11">LLAN61</strain>
    </source>
</reference>
<dbReference type="Pfam" id="PF00501">
    <property type="entry name" value="AMP-binding"/>
    <property type="match status" value="1"/>
</dbReference>
<keyword evidence="2 6" id="KW-0436">Ligase</keyword>
<keyword evidence="6" id="KW-0479">Metal-binding</keyword>
<keyword evidence="6" id="KW-0460">Magnesium</keyword>
<keyword evidence="3 6" id="KW-0547">Nucleotide-binding</keyword>
<keyword evidence="11" id="KW-1185">Reference proteome</keyword>
<feature type="domain" description="AMP-dependent synthetase/ligase" evidence="7">
    <location>
        <begin position="81"/>
        <end position="469"/>
    </location>
</feature>
<dbReference type="PROSITE" id="PS00455">
    <property type="entry name" value="AMP_BINDING"/>
    <property type="match status" value="1"/>
</dbReference>
<dbReference type="InterPro" id="IPR011904">
    <property type="entry name" value="Ac_CoA_lig"/>
</dbReference>
<feature type="binding site" evidence="6">
    <location>
        <position position="311"/>
    </location>
    <ligand>
        <name>CoA</name>
        <dbReference type="ChEBI" id="CHEBI:57287"/>
    </ligand>
</feature>
<dbReference type="InterPro" id="IPR000873">
    <property type="entry name" value="AMP-dep_synth/lig_dom"/>
</dbReference>
<evidence type="ECO:0000256" key="4">
    <source>
        <dbReference type="ARBA" id="ARBA00022840"/>
    </source>
</evidence>
<dbReference type="OrthoDB" id="9803968at2"/>
<proteinExistence type="inferred from homology"/>
<feature type="binding site" evidence="6">
    <location>
        <position position="515"/>
    </location>
    <ligand>
        <name>ATP</name>
        <dbReference type="ChEBI" id="CHEBI:30616"/>
    </ligand>
</feature>
<evidence type="ECO:0000256" key="5">
    <source>
        <dbReference type="ARBA" id="ARBA00022990"/>
    </source>
</evidence>
<evidence type="ECO:0000313" key="11">
    <source>
        <dbReference type="Proteomes" id="UP000253420"/>
    </source>
</evidence>
<dbReference type="EMBL" id="QOZG01000004">
    <property type="protein sequence ID" value="RCS23624.1"/>
    <property type="molecule type" value="Genomic_DNA"/>
</dbReference>
<feature type="binding site" evidence="6">
    <location>
        <position position="537"/>
    </location>
    <ligand>
        <name>Mg(2+)</name>
        <dbReference type="ChEBI" id="CHEBI:18420"/>
    </ligand>
</feature>
<protein>
    <recommendedName>
        <fullName evidence="6">Acetyl-coenzyme A synthetase</fullName>
        <shortName evidence="6">AcCoA synthetase</shortName>
        <shortName evidence="6">Acs</shortName>
        <ecNumber evidence="6">6.2.1.1</ecNumber>
    </recommendedName>
    <alternativeName>
        <fullName evidence="6">Acetate--CoA ligase</fullName>
    </alternativeName>
    <alternativeName>
        <fullName evidence="6">Acyl-activating enzyme</fullName>
    </alternativeName>
</protein>
<dbReference type="GO" id="GO:0005829">
    <property type="term" value="C:cytosol"/>
    <property type="evidence" value="ECO:0007669"/>
    <property type="project" value="TreeGrafter"/>
</dbReference>
<dbReference type="AlphaFoldDB" id="A0A368K363"/>
<dbReference type="RefSeq" id="WP_114440265.1">
    <property type="nucleotide sequence ID" value="NZ_QOZG01000004.1"/>
</dbReference>
<feature type="binding site" evidence="6">
    <location>
        <begin position="189"/>
        <end position="192"/>
    </location>
    <ligand>
        <name>CoA</name>
        <dbReference type="ChEBI" id="CHEBI:57287"/>
    </ligand>
</feature>
<feature type="binding site" evidence="6">
    <location>
        <position position="526"/>
    </location>
    <ligand>
        <name>ATP</name>
        <dbReference type="ChEBI" id="CHEBI:30616"/>
    </ligand>
</feature>
<comment type="similarity">
    <text evidence="1 6">Belongs to the ATP-dependent AMP-binding enzyme family.</text>
</comment>
<dbReference type="NCBIfam" id="TIGR02188">
    <property type="entry name" value="Ac_CoA_lig_AcsA"/>
    <property type="match status" value="1"/>
</dbReference>
<dbReference type="FunFam" id="3.30.300.30:FF:000004">
    <property type="entry name" value="Acetyl-coenzyme A synthetase"/>
    <property type="match status" value="1"/>
</dbReference>
<dbReference type="InterPro" id="IPR020845">
    <property type="entry name" value="AMP-binding_CS"/>
</dbReference>
<evidence type="ECO:0000256" key="1">
    <source>
        <dbReference type="ARBA" id="ARBA00006432"/>
    </source>
</evidence>
<dbReference type="CDD" id="cd05966">
    <property type="entry name" value="ACS"/>
    <property type="match status" value="1"/>
</dbReference>
<dbReference type="GO" id="GO:0005524">
    <property type="term" value="F:ATP binding"/>
    <property type="evidence" value="ECO:0007669"/>
    <property type="project" value="UniProtKB-KW"/>
</dbReference>
<dbReference type="GO" id="GO:0019427">
    <property type="term" value="P:acetyl-CoA biosynthetic process from acetate"/>
    <property type="evidence" value="ECO:0007669"/>
    <property type="project" value="UniProtKB-UniRule"/>
</dbReference>
<feature type="domain" description="Acetyl-coenzyme A synthetase N-terminal" evidence="9">
    <location>
        <begin position="23"/>
        <end position="79"/>
    </location>
</feature>
<dbReference type="Gene3D" id="3.30.300.30">
    <property type="match status" value="1"/>
</dbReference>
<dbReference type="GO" id="GO:0016208">
    <property type="term" value="F:AMP binding"/>
    <property type="evidence" value="ECO:0007669"/>
    <property type="project" value="InterPro"/>
</dbReference>
<feature type="binding site" evidence="6">
    <location>
        <begin position="411"/>
        <end position="416"/>
    </location>
    <ligand>
        <name>ATP</name>
        <dbReference type="ChEBI" id="CHEBI:30616"/>
    </ligand>
</feature>
<dbReference type="EC" id="6.2.1.1" evidence="6"/>
<dbReference type="Pfam" id="PF13193">
    <property type="entry name" value="AMP-binding_C"/>
    <property type="match status" value="1"/>
</dbReference>
<evidence type="ECO:0000259" key="7">
    <source>
        <dbReference type="Pfam" id="PF00501"/>
    </source>
</evidence>
<feature type="modified residue" description="N6-acetyllysine" evidence="6">
    <location>
        <position position="609"/>
    </location>
</feature>
<dbReference type="NCBIfam" id="NF001208">
    <property type="entry name" value="PRK00174.1"/>
    <property type="match status" value="1"/>
</dbReference>
<dbReference type="InterPro" id="IPR045851">
    <property type="entry name" value="AMP-bd_C_sf"/>
</dbReference>
<evidence type="ECO:0000256" key="2">
    <source>
        <dbReference type="ARBA" id="ARBA00022598"/>
    </source>
</evidence>
<dbReference type="Pfam" id="PF16177">
    <property type="entry name" value="ACAS_N"/>
    <property type="match status" value="1"/>
</dbReference>
<dbReference type="SUPFAM" id="SSF56801">
    <property type="entry name" value="Acetyl-CoA synthetase-like"/>
    <property type="match status" value="1"/>
</dbReference>
<dbReference type="FunFam" id="3.40.50.12780:FF:000001">
    <property type="entry name" value="Acetyl-coenzyme A synthetase"/>
    <property type="match status" value="1"/>
</dbReference>
<comment type="function">
    <text evidence="6">Catalyzes the conversion of acetate into acetyl-CoA (AcCoA), an essential intermediate at the junction of anabolic and catabolic pathways. AcsA undergoes a two-step reaction. In the first half reaction, AcsA combines acetate with ATP to form acetyl-adenylate (AcAMP) intermediate. In the second half reaction, it can then transfer the acetyl group from AcAMP to the sulfhydryl group of CoA, forming the product AcCoA.</text>
</comment>
<feature type="binding site" evidence="6">
    <location>
        <begin position="387"/>
        <end position="389"/>
    </location>
    <ligand>
        <name>ATP</name>
        <dbReference type="ChEBI" id="CHEBI:30616"/>
    </ligand>
</feature>
<feature type="binding site" evidence="6">
    <location>
        <position position="523"/>
    </location>
    <ligand>
        <name>CoA</name>
        <dbReference type="ChEBI" id="CHEBI:57287"/>
    </ligand>
</feature>
<accession>A0A368K363</accession>
<comment type="catalytic activity">
    <reaction evidence="6">
        <text>acetate + ATP + CoA = acetyl-CoA + AMP + diphosphate</text>
        <dbReference type="Rhea" id="RHEA:23176"/>
        <dbReference type="ChEBI" id="CHEBI:30089"/>
        <dbReference type="ChEBI" id="CHEBI:30616"/>
        <dbReference type="ChEBI" id="CHEBI:33019"/>
        <dbReference type="ChEBI" id="CHEBI:57287"/>
        <dbReference type="ChEBI" id="CHEBI:57288"/>
        <dbReference type="ChEBI" id="CHEBI:456215"/>
        <dbReference type="EC" id="6.2.1.1"/>
    </reaction>
</comment>
<dbReference type="InterPro" id="IPR042099">
    <property type="entry name" value="ANL_N_sf"/>
</dbReference>
<evidence type="ECO:0000256" key="3">
    <source>
        <dbReference type="ARBA" id="ARBA00022741"/>
    </source>
</evidence>
<evidence type="ECO:0000256" key="6">
    <source>
        <dbReference type="HAMAP-Rule" id="MF_01123"/>
    </source>
</evidence>
<dbReference type="GO" id="GO:0003987">
    <property type="term" value="F:acetate-CoA ligase activity"/>
    <property type="evidence" value="ECO:0007669"/>
    <property type="project" value="UniProtKB-UniRule"/>
</dbReference>
<dbReference type="Gene3D" id="3.40.50.12780">
    <property type="entry name" value="N-terminal domain of ligase-like"/>
    <property type="match status" value="1"/>
</dbReference>
<keyword evidence="5 6" id="KW-0007">Acetylation</keyword>
<dbReference type="HAMAP" id="MF_01123">
    <property type="entry name" value="Ac_CoA_synth"/>
    <property type="match status" value="1"/>
</dbReference>